<dbReference type="Gene3D" id="3.40.50.1000">
    <property type="entry name" value="HAD superfamily/HAD-like"/>
    <property type="match status" value="1"/>
</dbReference>
<accession>A0A4R3L3P8</accession>
<dbReference type="SUPFAM" id="SSF81653">
    <property type="entry name" value="Calcium ATPase, transduction domain A"/>
    <property type="match status" value="1"/>
</dbReference>
<dbReference type="PROSITE" id="PS01229">
    <property type="entry name" value="COF_2"/>
    <property type="match status" value="1"/>
</dbReference>
<dbReference type="InterPro" id="IPR008250">
    <property type="entry name" value="ATPase_P-typ_transduc_dom_A_sf"/>
</dbReference>
<dbReference type="CDD" id="cd00371">
    <property type="entry name" value="HMA"/>
    <property type="match status" value="1"/>
</dbReference>
<evidence type="ECO:0000256" key="12">
    <source>
        <dbReference type="ARBA" id="ARBA00022989"/>
    </source>
</evidence>
<comment type="caution">
    <text evidence="19">The sequence shown here is derived from an EMBL/GenBank/DDBJ whole genome shotgun (WGS) entry which is preliminary data.</text>
</comment>
<feature type="transmembrane region" description="Helical" evidence="17">
    <location>
        <begin position="346"/>
        <end position="370"/>
    </location>
</feature>
<dbReference type="PROSITE" id="PS01047">
    <property type="entry name" value="HMA_1"/>
    <property type="match status" value="1"/>
</dbReference>
<dbReference type="InterPro" id="IPR051014">
    <property type="entry name" value="Cation_Transport_ATPase_IB"/>
</dbReference>
<dbReference type="Gene3D" id="3.30.70.100">
    <property type="match status" value="1"/>
</dbReference>
<keyword evidence="11" id="KW-1278">Translocase</keyword>
<dbReference type="PANTHER" id="PTHR48085:SF5">
    <property type="entry name" value="CADMIUM_ZINC-TRANSPORTING ATPASE HMA4-RELATED"/>
    <property type="match status" value="1"/>
</dbReference>
<evidence type="ECO:0000256" key="14">
    <source>
        <dbReference type="ARBA" id="ARBA00023136"/>
    </source>
</evidence>
<dbReference type="SFLD" id="SFLDS00003">
    <property type="entry name" value="Haloacid_Dehalogenase"/>
    <property type="match status" value="1"/>
</dbReference>
<dbReference type="InterPro" id="IPR044492">
    <property type="entry name" value="P_typ_ATPase_HD_dom"/>
</dbReference>
<dbReference type="PROSITE" id="PS00154">
    <property type="entry name" value="ATPASE_E1_E2"/>
    <property type="match status" value="1"/>
</dbReference>
<dbReference type="SFLD" id="SFLDF00027">
    <property type="entry name" value="p-type_atpase"/>
    <property type="match status" value="1"/>
</dbReference>
<feature type="transmembrane region" description="Helical" evidence="17">
    <location>
        <begin position="684"/>
        <end position="702"/>
    </location>
</feature>
<dbReference type="NCBIfam" id="TIGR01494">
    <property type="entry name" value="ATPase_P-type"/>
    <property type="match status" value="1"/>
</dbReference>
<evidence type="ECO:0000256" key="9">
    <source>
        <dbReference type="ARBA" id="ARBA00022741"/>
    </source>
</evidence>
<dbReference type="GO" id="GO:0005886">
    <property type="term" value="C:plasma membrane"/>
    <property type="evidence" value="ECO:0007669"/>
    <property type="project" value="UniProtKB-SubCell"/>
</dbReference>
<comment type="similarity">
    <text evidence="2 17">Belongs to the cation transport ATPase (P-type) (TC 3.A.3) family. Type IB subfamily.</text>
</comment>
<dbReference type="InterPro" id="IPR017969">
    <property type="entry name" value="Heavy-metal-associated_CS"/>
</dbReference>
<feature type="domain" description="HMA" evidence="18">
    <location>
        <begin position="6"/>
        <end position="69"/>
    </location>
</feature>
<feature type="transmembrane region" description="Helical" evidence="17">
    <location>
        <begin position="111"/>
        <end position="130"/>
    </location>
</feature>
<dbReference type="PRINTS" id="PR00941">
    <property type="entry name" value="CDATPASE"/>
</dbReference>
<keyword evidence="9 17" id="KW-0547">Nucleotide-binding</keyword>
<evidence type="ECO:0000256" key="3">
    <source>
        <dbReference type="ARBA" id="ARBA00022448"/>
    </source>
</evidence>
<evidence type="ECO:0000256" key="6">
    <source>
        <dbReference type="ARBA" id="ARBA00022553"/>
    </source>
</evidence>
<keyword evidence="10 17" id="KW-0067">ATP-binding</keyword>
<keyword evidence="7 17" id="KW-0812">Transmembrane</keyword>
<evidence type="ECO:0000256" key="11">
    <source>
        <dbReference type="ARBA" id="ARBA00022967"/>
    </source>
</evidence>
<proteinExistence type="inferred from homology"/>
<dbReference type="GO" id="GO:0008551">
    <property type="term" value="F:P-type cadmium transporter activity"/>
    <property type="evidence" value="ECO:0007669"/>
    <property type="project" value="UniProtKB-EC"/>
</dbReference>
<dbReference type="InterPro" id="IPR036163">
    <property type="entry name" value="HMA_dom_sf"/>
</dbReference>
<dbReference type="FunFam" id="2.70.150.10:FF:000002">
    <property type="entry name" value="Copper-transporting ATPase 1, putative"/>
    <property type="match status" value="1"/>
</dbReference>
<dbReference type="Gene3D" id="2.70.150.10">
    <property type="entry name" value="Calcium-transporting ATPase, cytoplasmic transduction domain A"/>
    <property type="match status" value="1"/>
</dbReference>
<dbReference type="InterPro" id="IPR023214">
    <property type="entry name" value="HAD_sf"/>
</dbReference>
<dbReference type="NCBIfam" id="TIGR01511">
    <property type="entry name" value="ATPase-IB1_Cu"/>
    <property type="match status" value="1"/>
</dbReference>
<comment type="catalytic activity">
    <reaction evidence="16">
        <text>Cd(2+)(in) + ATP + H2O = Cd(2+)(out) + ADP + phosphate + H(+)</text>
        <dbReference type="Rhea" id="RHEA:12132"/>
        <dbReference type="ChEBI" id="CHEBI:15377"/>
        <dbReference type="ChEBI" id="CHEBI:15378"/>
        <dbReference type="ChEBI" id="CHEBI:30616"/>
        <dbReference type="ChEBI" id="CHEBI:43474"/>
        <dbReference type="ChEBI" id="CHEBI:48775"/>
        <dbReference type="ChEBI" id="CHEBI:456216"/>
        <dbReference type="EC" id="7.2.2.21"/>
    </reaction>
</comment>
<keyword evidence="5" id="KW-0104">Cadmium</keyword>
<evidence type="ECO:0000256" key="2">
    <source>
        <dbReference type="ARBA" id="ARBA00006024"/>
    </source>
</evidence>
<dbReference type="NCBIfam" id="TIGR01525">
    <property type="entry name" value="ATPase-IB_hvy"/>
    <property type="match status" value="1"/>
</dbReference>
<keyword evidence="8 17" id="KW-0479">Metal-binding</keyword>
<evidence type="ECO:0000256" key="1">
    <source>
        <dbReference type="ARBA" id="ARBA00004651"/>
    </source>
</evidence>
<keyword evidence="3" id="KW-0813">Transport</keyword>
<evidence type="ECO:0000256" key="5">
    <source>
        <dbReference type="ARBA" id="ARBA00022539"/>
    </source>
</evidence>
<dbReference type="NCBIfam" id="TIGR01512">
    <property type="entry name" value="ATPase-IB2_Cd"/>
    <property type="match status" value="1"/>
</dbReference>
<keyword evidence="12 17" id="KW-1133">Transmembrane helix</keyword>
<evidence type="ECO:0000256" key="15">
    <source>
        <dbReference type="ARBA" id="ARBA00039103"/>
    </source>
</evidence>
<dbReference type="PRINTS" id="PR00119">
    <property type="entry name" value="CATATPASE"/>
</dbReference>
<dbReference type="InterPro" id="IPR023299">
    <property type="entry name" value="ATPase_P-typ_cyto_dom_N"/>
</dbReference>
<sequence length="708" mass="77652">MSEQTNRQVYRVHGFTCAGCAKTFEENVKSLPGVNDAEVNFGASKITVYGEATVSELEKAGAFEKLKLSSELQGTIQQEPFWKKKEHLFIVGSFLLLIFGWFSSFRNGEESLITITLYLSSMLLGGTRLFIQGLRNLVRFKFDMRTLMTIAIIGAAIIGEWSEGATVVILFAISEVLESYSMERARRSIHSMMDLAPQQALVRREGKEVMIPVREVNVGDILLIKPGQKIAMDGEVLHGHSSINQAAITGESLPVYKTVGNEVFAGTLNEEGYLEVKVTKRVEDTTLAKMIHLVEEAQAHRAPSQAFVDRFAEWYTPAILILSLLFMTVPPLILGAEWGEWIYRGLALLVVGCPCALIISTPVAIVTAIGNAARHGVLIKGGLHLEEAAHLQAFAFDKTGTLTHGTPNVTDFIALSSEQQRTYLEIATAIERNSQHPLATALYRKAELEGVSESRLQVEEFSSVIGKGVEAKVDGTFYMIGKPTWFEELQVSLSPDFYTKIQDLQKQGKTVMLFGTKNQVLAIIAVQDTLRAESISAIQELHHLGIQPTVLLTGDHQVTATTLGKQLGISEIYAELLPKDKLERIREVQQKGKNVAMVGDGVNDAPALATANIGIAMGGAGTDTALETADLVIMGDDLSKLPFVVRLSRKAMQIIKQNVTFSIGIKVLAFLLILPGWLTLWMAVFADMGATLIVTLNGLRLLQVRQNK</sequence>
<evidence type="ECO:0000256" key="17">
    <source>
        <dbReference type="RuleBase" id="RU362081"/>
    </source>
</evidence>
<dbReference type="PANTHER" id="PTHR48085">
    <property type="entry name" value="CADMIUM/ZINC-TRANSPORTING ATPASE HMA2-RELATED"/>
    <property type="match status" value="1"/>
</dbReference>
<keyword evidence="13" id="KW-0406">Ion transport</keyword>
<dbReference type="Pfam" id="PF00122">
    <property type="entry name" value="E1-E2_ATPase"/>
    <property type="match status" value="1"/>
</dbReference>
<evidence type="ECO:0000313" key="19">
    <source>
        <dbReference type="EMBL" id="TCS93892.1"/>
    </source>
</evidence>
<dbReference type="InterPro" id="IPR036412">
    <property type="entry name" value="HAD-like_sf"/>
</dbReference>
<keyword evidence="4 17" id="KW-1003">Cell membrane</keyword>
<dbReference type="Gene3D" id="3.40.1110.10">
    <property type="entry name" value="Calcium-transporting ATPase, cytoplasmic domain N"/>
    <property type="match status" value="1"/>
</dbReference>
<dbReference type="Pfam" id="PF00702">
    <property type="entry name" value="Hydrolase"/>
    <property type="match status" value="1"/>
</dbReference>
<gene>
    <name evidence="19" type="ORF">EDD58_105101</name>
</gene>
<evidence type="ECO:0000256" key="4">
    <source>
        <dbReference type="ARBA" id="ARBA00022475"/>
    </source>
</evidence>
<evidence type="ECO:0000259" key="18">
    <source>
        <dbReference type="PROSITE" id="PS50846"/>
    </source>
</evidence>
<keyword evidence="20" id="KW-1185">Reference proteome</keyword>
<dbReference type="InterPro" id="IPR059000">
    <property type="entry name" value="ATPase_P-type_domA"/>
</dbReference>
<evidence type="ECO:0000256" key="8">
    <source>
        <dbReference type="ARBA" id="ARBA00022723"/>
    </source>
</evidence>
<protein>
    <recommendedName>
        <fullName evidence="15">Cd(2+)-exporting ATPase</fullName>
        <ecNumber evidence="15">7.2.2.21</ecNumber>
    </recommendedName>
</protein>
<dbReference type="InterPro" id="IPR006121">
    <property type="entry name" value="HMA_dom"/>
</dbReference>
<dbReference type="CDD" id="cd07545">
    <property type="entry name" value="P-type_ATPase_Cd-like"/>
    <property type="match status" value="1"/>
</dbReference>
<evidence type="ECO:0000256" key="10">
    <source>
        <dbReference type="ARBA" id="ARBA00022840"/>
    </source>
</evidence>
<dbReference type="InterPro" id="IPR027256">
    <property type="entry name" value="P-typ_ATPase_IB"/>
</dbReference>
<organism evidence="19 20">
    <name type="scientific">Hazenella coriacea</name>
    <dbReference type="NCBI Taxonomy" id="1179467"/>
    <lineage>
        <taxon>Bacteria</taxon>
        <taxon>Bacillati</taxon>
        <taxon>Bacillota</taxon>
        <taxon>Bacilli</taxon>
        <taxon>Bacillales</taxon>
        <taxon>Thermoactinomycetaceae</taxon>
        <taxon>Hazenella</taxon>
    </lineage>
</organism>
<dbReference type="EMBL" id="SMAG01000005">
    <property type="protein sequence ID" value="TCS93892.1"/>
    <property type="molecule type" value="Genomic_DNA"/>
</dbReference>
<dbReference type="SUPFAM" id="SSF56784">
    <property type="entry name" value="HAD-like"/>
    <property type="match status" value="1"/>
</dbReference>
<evidence type="ECO:0000313" key="20">
    <source>
        <dbReference type="Proteomes" id="UP000294937"/>
    </source>
</evidence>
<dbReference type="GO" id="GO:0005524">
    <property type="term" value="F:ATP binding"/>
    <property type="evidence" value="ECO:0007669"/>
    <property type="project" value="UniProtKB-UniRule"/>
</dbReference>
<reference evidence="19 20" key="1">
    <citation type="submission" date="2019-03" db="EMBL/GenBank/DDBJ databases">
        <title>Genomic Encyclopedia of Type Strains, Phase IV (KMG-IV): sequencing the most valuable type-strain genomes for metagenomic binning, comparative biology and taxonomic classification.</title>
        <authorList>
            <person name="Goeker M."/>
        </authorList>
    </citation>
    <scope>NUCLEOTIDE SEQUENCE [LARGE SCALE GENOMIC DNA]</scope>
    <source>
        <strain evidence="19 20">DSM 45707</strain>
    </source>
</reference>
<keyword evidence="14 17" id="KW-0472">Membrane</keyword>
<evidence type="ECO:0000256" key="13">
    <source>
        <dbReference type="ARBA" id="ARBA00023065"/>
    </source>
</evidence>
<dbReference type="GO" id="GO:0016887">
    <property type="term" value="F:ATP hydrolysis activity"/>
    <property type="evidence" value="ECO:0007669"/>
    <property type="project" value="InterPro"/>
</dbReference>
<dbReference type="GO" id="GO:0046872">
    <property type="term" value="F:metal ion binding"/>
    <property type="evidence" value="ECO:0007669"/>
    <property type="project" value="UniProtKB-KW"/>
</dbReference>
<dbReference type="Proteomes" id="UP000294937">
    <property type="component" value="Unassembled WGS sequence"/>
</dbReference>
<dbReference type="SUPFAM" id="SSF55008">
    <property type="entry name" value="HMA, heavy metal-associated domain"/>
    <property type="match status" value="1"/>
</dbReference>
<dbReference type="InterPro" id="IPR001757">
    <property type="entry name" value="P_typ_ATPase"/>
</dbReference>
<dbReference type="AlphaFoldDB" id="A0A4R3L3P8"/>
<dbReference type="EC" id="7.2.2.21" evidence="15"/>
<evidence type="ECO:0000256" key="7">
    <source>
        <dbReference type="ARBA" id="ARBA00022692"/>
    </source>
</evidence>
<dbReference type="InterPro" id="IPR018303">
    <property type="entry name" value="ATPase_P-typ_P_site"/>
</dbReference>
<dbReference type="PROSITE" id="PS50846">
    <property type="entry name" value="HMA_2"/>
    <property type="match status" value="1"/>
</dbReference>
<feature type="transmembrane region" description="Helical" evidence="17">
    <location>
        <begin position="88"/>
        <end position="105"/>
    </location>
</feature>
<comment type="subcellular location">
    <subcellularLocation>
        <location evidence="1">Cell membrane</location>
        <topology evidence="1">Multi-pass membrane protein</topology>
    </subcellularLocation>
</comment>
<dbReference type="InterPro" id="IPR023298">
    <property type="entry name" value="ATPase_P-typ_TM_dom_sf"/>
</dbReference>
<evidence type="ECO:0000256" key="16">
    <source>
        <dbReference type="ARBA" id="ARBA00049338"/>
    </source>
</evidence>
<keyword evidence="6" id="KW-0597">Phosphoprotein</keyword>
<dbReference type="Pfam" id="PF00403">
    <property type="entry name" value="HMA"/>
    <property type="match status" value="1"/>
</dbReference>
<dbReference type="SUPFAM" id="SSF81665">
    <property type="entry name" value="Calcium ATPase, transmembrane domain M"/>
    <property type="match status" value="1"/>
</dbReference>
<name>A0A4R3L3P8_9BACL</name>
<dbReference type="SFLD" id="SFLDG00002">
    <property type="entry name" value="C1.7:_P-type_atpase_like"/>
    <property type="match status" value="1"/>
</dbReference>
<feature type="transmembrane region" description="Helical" evidence="17">
    <location>
        <begin position="314"/>
        <end position="334"/>
    </location>
</feature>